<organism evidence="2 3">
    <name type="scientific">Mesorhizobium delmotii</name>
    <dbReference type="NCBI Taxonomy" id="1631247"/>
    <lineage>
        <taxon>Bacteria</taxon>
        <taxon>Pseudomonadati</taxon>
        <taxon>Pseudomonadota</taxon>
        <taxon>Alphaproteobacteria</taxon>
        <taxon>Hyphomicrobiales</taxon>
        <taxon>Phyllobacteriaceae</taxon>
        <taxon>Mesorhizobium</taxon>
    </lineage>
</organism>
<evidence type="ECO:0000313" key="3">
    <source>
        <dbReference type="Proteomes" id="UP000245698"/>
    </source>
</evidence>
<evidence type="ECO:0000313" key="2">
    <source>
        <dbReference type="EMBL" id="SJM28942.1"/>
    </source>
</evidence>
<proteinExistence type="predicted"/>
<dbReference type="EMBL" id="FUIG01000013">
    <property type="protein sequence ID" value="SJM28942.1"/>
    <property type="molecule type" value="Genomic_DNA"/>
</dbReference>
<sequence length="148" mass="16892">MSQLATLLLGSWRMISWTYEVLESGEVRDALGKNPRGVITYAADGRVMVLVLNEDRITPNDLVPTPEEKIELYDSMFAYAGTYTVEDDRVIHHIDMSWNATWEGTQQVRFVDTDSRMLTYKSAPAKNPLDGRDCIHTVRFEKIVSPHD</sequence>
<accession>A0A2P9ACT6</accession>
<reference evidence="3" key="1">
    <citation type="submission" date="2016-12" db="EMBL/GenBank/DDBJ databases">
        <authorList>
            <person name="Brunel B."/>
        </authorList>
    </citation>
    <scope>NUCLEOTIDE SEQUENCE [LARGE SCALE GENOMIC DNA]</scope>
</reference>
<keyword evidence="3" id="KW-1185">Reference proteome</keyword>
<protein>
    <recommendedName>
        <fullName evidence="1">Lipocalin-like domain-containing protein</fullName>
    </recommendedName>
</protein>
<dbReference type="RefSeq" id="WP_133254697.1">
    <property type="nucleotide sequence ID" value="NZ_FUIG01000013.1"/>
</dbReference>
<dbReference type="Pfam" id="PF13924">
    <property type="entry name" value="Lipocalin_5"/>
    <property type="match status" value="1"/>
</dbReference>
<name>A0A2P9ACT6_9HYPH</name>
<dbReference type="Proteomes" id="UP000245698">
    <property type="component" value="Unassembled WGS sequence"/>
</dbReference>
<evidence type="ECO:0000259" key="1">
    <source>
        <dbReference type="Pfam" id="PF13924"/>
    </source>
</evidence>
<gene>
    <name evidence="2" type="ORF">BQ8482_110872</name>
</gene>
<feature type="domain" description="Lipocalin-like" evidence="1">
    <location>
        <begin position="10"/>
        <end position="129"/>
    </location>
</feature>
<dbReference type="AlphaFoldDB" id="A0A2P9ACT6"/>
<dbReference type="InterPro" id="IPR024311">
    <property type="entry name" value="Lipocalin-like"/>
</dbReference>